<evidence type="ECO:0000313" key="4">
    <source>
        <dbReference type="Proteomes" id="UP000054560"/>
    </source>
</evidence>
<evidence type="ECO:0000313" key="3">
    <source>
        <dbReference type="EMBL" id="KNC79933.1"/>
    </source>
</evidence>
<dbReference type="GO" id="GO:0005737">
    <property type="term" value="C:cytoplasm"/>
    <property type="evidence" value="ECO:0007669"/>
    <property type="project" value="TreeGrafter"/>
</dbReference>
<sequence>MATVAPQVKVSISFVRDDECVLTSPIYYDNDSVDGSFHIGLEKACVDSQQEVSVSLVCRVADETITLGEELYSTRQVLHTGGALDARTHSFPFSFHIPMNKLPPSLVFENQACIQWAVVGHYYQSATGEVIASLREIQKQTLYLSSPELRPISHVKKRLFRMGTMSVKAELDKAVYHTKEDIKVTIQIESDVPSRVKGIELCARQNKVLRADGRLHFVNNKKPLSVQLDAARTKLGSSESGNMKANETVPKTWERTLILKPRMDSPPKSARTRKNLVVKSESTAGLCPTTMYFFSEAGTQLLTVQITYQVEVKIRLSGISKNVTVLLPFIISDSVSLNLALPKSLPRAIRHLVKLDDRATTESLLCVYHLKPPQNKPPHYARLNEDSIGSEGSYSSYSETDMARSDMRKGSSPSMLEESQSESRTTSTFAPSPNSPAPSYSIVNNQSDEVS</sequence>
<organism evidence="3 4">
    <name type="scientific">Sphaeroforma arctica JP610</name>
    <dbReference type="NCBI Taxonomy" id="667725"/>
    <lineage>
        <taxon>Eukaryota</taxon>
        <taxon>Ichthyosporea</taxon>
        <taxon>Ichthyophonida</taxon>
        <taxon>Sphaeroforma</taxon>
    </lineage>
</organism>
<feature type="compositionally biased region" description="Low complexity" evidence="1">
    <location>
        <begin position="422"/>
        <end position="432"/>
    </location>
</feature>
<keyword evidence="4" id="KW-1185">Reference proteome</keyword>
<dbReference type="RefSeq" id="XP_014153835.1">
    <property type="nucleotide sequence ID" value="XM_014298360.1"/>
</dbReference>
<dbReference type="EMBL" id="KQ242222">
    <property type="protein sequence ID" value="KNC79933.1"/>
    <property type="molecule type" value="Genomic_DNA"/>
</dbReference>
<reference evidence="3 4" key="1">
    <citation type="submission" date="2011-02" db="EMBL/GenBank/DDBJ databases">
        <title>The Genome Sequence of Sphaeroforma arctica JP610.</title>
        <authorList>
            <consortium name="The Broad Institute Genome Sequencing Platform"/>
            <person name="Russ C."/>
            <person name="Cuomo C."/>
            <person name="Young S.K."/>
            <person name="Zeng Q."/>
            <person name="Gargeya S."/>
            <person name="Alvarado L."/>
            <person name="Berlin A."/>
            <person name="Chapman S.B."/>
            <person name="Chen Z."/>
            <person name="Freedman E."/>
            <person name="Gellesch M."/>
            <person name="Goldberg J."/>
            <person name="Griggs A."/>
            <person name="Gujja S."/>
            <person name="Heilman E."/>
            <person name="Heiman D."/>
            <person name="Howarth C."/>
            <person name="Mehta T."/>
            <person name="Neiman D."/>
            <person name="Pearson M."/>
            <person name="Roberts A."/>
            <person name="Saif S."/>
            <person name="Shea T."/>
            <person name="Shenoy N."/>
            <person name="Sisk P."/>
            <person name="Stolte C."/>
            <person name="Sykes S."/>
            <person name="White J."/>
            <person name="Yandava C."/>
            <person name="Burger G."/>
            <person name="Gray M.W."/>
            <person name="Holland P.W.H."/>
            <person name="King N."/>
            <person name="Lang F.B.F."/>
            <person name="Roger A.J."/>
            <person name="Ruiz-Trillo I."/>
            <person name="Haas B."/>
            <person name="Nusbaum C."/>
            <person name="Birren B."/>
        </authorList>
    </citation>
    <scope>NUCLEOTIDE SEQUENCE [LARGE SCALE GENOMIC DNA]</scope>
    <source>
        <strain evidence="3 4">JP610</strain>
    </source>
</reference>
<dbReference type="PANTHER" id="PTHR11188">
    <property type="entry name" value="ARRESTIN DOMAIN CONTAINING PROTEIN"/>
    <property type="match status" value="1"/>
</dbReference>
<gene>
    <name evidence="3" type="ORF">SARC_07693</name>
</gene>
<dbReference type="InterPro" id="IPR011022">
    <property type="entry name" value="Arrestin_C-like"/>
</dbReference>
<feature type="region of interest" description="Disordered" evidence="1">
    <location>
        <begin position="376"/>
        <end position="451"/>
    </location>
</feature>
<dbReference type="SUPFAM" id="SSF81296">
    <property type="entry name" value="E set domains"/>
    <property type="match status" value="1"/>
</dbReference>
<dbReference type="GO" id="GO:0015031">
    <property type="term" value="P:protein transport"/>
    <property type="evidence" value="ECO:0007669"/>
    <property type="project" value="TreeGrafter"/>
</dbReference>
<dbReference type="Gene3D" id="2.60.40.640">
    <property type="match status" value="2"/>
</dbReference>
<dbReference type="Proteomes" id="UP000054560">
    <property type="component" value="Unassembled WGS sequence"/>
</dbReference>
<proteinExistence type="predicted"/>
<dbReference type="AlphaFoldDB" id="A0A0L0FVG4"/>
<dbReference type="InterPro" id="IPR014752">
    <property type="entry name" value="Arrestin-like_C"/>
</dbReference>
<dbReference type="Pfam" id="PF02752">
    <property type="entry name" value="Arrestin_C"/>
    <property type="match status" value="1"/>
</dbReference>
<dbReference type="InterPro" id="IPR014756">
    <property type="entry name" value="Ig_E-set"/>
</dbReference>
<feature type="compositionally biased region" description="Low complexity" evidence="1">
    <location>
        <begin position="389"/>
        <end position="399"/>
    </location>
</feature>
<accession>A0A0L0FVG4</accession>
<feature type="compositionally biased region" description="Polar residues" evidence="1">
    <location>
        <begin position="441"/>
        <end position="451"/>
    </location>
</feature>
<dbReference type="PANTHER" id="PTHR11188:SF17">
    <property type="entry name" value="FI21816P1"/>
    <property type="match status" value="1"/>
</dbReference>
<evidence type="ECO:0000259" key="2">
    <source>
        <dbReference type="SMART" id="SM01017"/>
    </source>
</evidence>
<dbReference type="InterPro" id="IPR050357">
    <property type="entry name" value="Arrestin_domain-protein"/>
</dbReference>
<name>A0A0L0FVG4_9EUKA</name>
<evidence type="ECO:0000256" key="1">
    <source>
        <dbReference type="SAM" id="MobiDB-lite"/>
    </source>
</evidence>
<protein>
    <recommendedName>
        <fullName evidence="2">Arrestin C-terminal-like domain-containing protein</fullName>
    </recommendedName>
</protein>
<dbReference type="SMART" id="SM01017">
    <property type="entry name" value="Arrestin_C"/>
    <property type="match status" value="1"/>
</dbReference>
<feature type="domain" description="Arrestin C-terminal-like" evidence="2">
    <location>
        <begin position="161"/>
        <end position="334"/>
    </location>
</feature>
<dbReference type="GeneID" id="25908197"/>